<dbReference type="Proteomes" id="UP000199138">
    <property type="component" value="Unassembled WGS sequence"/>
</dbReference>
<reference evidence="2 3" key="1">
    <citation type="submission" date="2016-10" db="EMBL/GenBank/DDBJ databases">
        <authorList>
            <person name="de Groot N.N."/>
        </authorList>
    </citation>
    <scope>NUCLEOTIDE SEQUENCE [LARGE SCALE GENOMIC DNA]</scope>
    <source>
        <strain evidence="2 3">CGMCC 1.12333</strain>
    </source>
</reference>
<dbReference type="RefSeq" id="WP_093026562.1">
    <property type="nucleotide sequence ID" value="NZ_FPBK01000023.1"/>
</dbReference>
<protein>
    <submittedName>
        <fullName evidence="2">Iron complex outermembrane recepter protein</fullName>
    </submittedName>
</protein>
<keyword evidence="1" id="KW-0812">Transmembrane</keyword>
<dbReference type="STRING" id="1224947.SAMN05216480_12321"/>
<keyword evidence="3" id="KW-1185">Reference proteome</keyword>
<name>A0A1I7IW38_9FLAO</name>
<proteinExistence type="predicted"/>
<accession>A0A1I7IW38</accession>
<feature type="transmembrane region" description="Helical" evidence="1">
    <location>
        <begin position="97"/>
        <end position="114"/>
    </location>
</feature>
<evidence type="ECO:0000256" key="1">
    <source>
        <dbReference type="SAM" id="Phobius"/>
    </source>
</evidence>
<dbReference type="SUPFAM" id="SSF49464">
    <property type="entry name" value="Carboxypeptidase regulatory domain-like"/>
    <property type="match status" value="1"/>
</dbReference>
<keyword evidence="1" id="KW-0472">Membrane</keyword>
<gene>
    <name evidence="2" type="ORF">SAMN05216480_12321</name>
</gene>
<sequence length="123" mass="12791">MLLAANYITATVTDEYGTPIPGANVFYETTKNGTITNNAGQFSLPAERGNLVVSFVGLQTKTFATAGSVPSTIVMSDSVELLDDVVVTPLKKNAGKIIAVVGTLALITGVIAYNQPKTANVTL</sequence>
<dbReference type="EMBL" id="FPBK01000023">
    <property type="protein sequence ID" value="SFU77136.1"/>
    <property type="molecule type" value="Genomic_DNA"/>
</dbReference>
<organism evidence="2 3">
    <name type="scientific">Pustulibacterium marinum</name>
    <dbReference type="NCBI Taxonomy" id="1224947"/>
    <lineage>
        <taxon>Bacteria</taxon>
        <taxon>Pseudomonadati</taxon>
        <taxon>Bacteroidota</taxon>
        <taxon>Flavobacteriia</taxon>
        <taxon>Flavobacteriales</taxon>
        <taxon>Flavobacteriaceae</taxon>
        <taxon>Pustulibacterium</taxon>
    </lineage>
</organism>
<dbReference type="InterPro" id="IPR008969">
    <property type="entry name" value="CarboxyPept-like_regulatory"/>
</dbReference>
<dbReference type="AlphaFoldDB" id="A0A1I7IW38"/>
<evidence type="ECO:0000313" key="3">
    <source>
        <dbReference type="Proteomes" id="UP000199138"/>
    </source>
</evidence>
<dbReference type="Pfam" id="PF13715">
    <property type="entry name" value="CarbopepD_reg_2"/>
    <property type="match status" value="1"/>
</dbReference>
<dbReference type="OrthoDB" id="634585at2"/>
<dbReference type="Gene3D" id="2.60.40.1120">
    <property type="entry name" value="Carboxypeptidase-like, regulatory domain"/>
    <property type="match status" value="1"/>
</dbReference>
<evidence type="ECO:0000313" key="2">
    <source>
        <dbReference type="EMBL" id="SFU77136.1"/>
    </source>
</evidence>
<keyword evidence="1" id="KW-1133">Transmembrane helix</keyword>